<evidence type="ECO:0000256" key="2">
    <source>
        <dbReference type="ARBA" id="ARBA00022989"/>
    </source>
</evidence>
<dbReference type="SUPFAM" id="SSF103473">
    <property type="entry name" value="MFS general substrate transporter"/>
    <property type="match status" value="1"/>
</dbReference>
<accession>A0ABN1F3Q3</accession>
<feature type="region of interest" description="Disordered" evidence="4">
    <location>
        <begin position="1"/>
        <end position="45"/>
    </location>
</feature>
<feature type="transmembrane region" description="Helical" evidence="5">
    <location>
        <begin position="95"/>
        <end position="113"/>
    </location>
</feature>
<protein>
    <submittedName>
        <fullName evidence="7">YbfB/YjiJ family MFS transporter</fullName>
    </submittedName>
</protein>
<dbReference type="PANTHER" id="PTHR23537:SF1">
    <property type="entry name" value="SUGAR TRANSPORTER"/>
    <property type="match status" value="1"/>
</dbReference>
<feature type="domain" description="Major facilitator superfamily (MFS) profile" evidence="6">
    <location>
        <begin position="82"/>
        <end position="457"/>
    </location>
</feature>
<evidence type="ECO:0000256" key="1">
    <source>
        <dbReference type="ARBA" id="ARBA00022692"/>
    </source>
</evidence>
<feature type="transmembrane region" description="Helical" evidence="5">
    <location>
        <begin position="235"/>
        <end position="252"/>
    </location>
</feature>
<evidence type="ECO:0000256" key="5">
    <source>
        <dbReference type="SAM" id="Phobius"/>
    </source>
</evidence>
<keyword evidence="8" id="KW-1185">Reference proteome</keyword>
<dbReference type="Pfam" id="PF06779">
    <property type="entry name" value="MFS_4"/>
    <property type="match status" value="1"/>
</dbReference>
<feature type="transmembrane region" description="Helical" evidence="5">
    <location>
        <begin position="395"/>
        <end position="420"/>
    </location>
</feature>
<feature type="transmembrane region" description="Helical" evidence="5">
    <location>
        <begin position="310"/>
        <end position="328"/>
    </location>
</feature>
<organism evidence="7 8">
    <name type="scientific">Craurococcus roseus</name>
    <dbReference type="NCBI Taxonomy" id="77585"/>
    <lineage>
        <taxon>Bacteria</taxon>
        <taxon>Pseudomonadati</taxon>
        <taxon>Pseudomonadota</taxon>
        <taxon>Alphaproteobacteria</taxon>
        <taxon>Acetobacterales</taxon>
        <taxon>Acetobacteraceae</taxon>
        <taxon>Craurococcus</taxon>
    </lineage>
</organism>
<evidence type="ECO:0000313" key="7">
    <source>
        <dbReference type="EMBL" id="GAA0581572.1"/>
    </source>
</evidence>
<gene>
    <name evidence="7" type="ORF">GCM10009416_20100</name>
</gene>
<dbReference type="Gene3D" id="1.20.1250.20">
    <property type="entry name" value="MFS general substrate transporter like domains"/>
    <property type="match status" value="2"/>
</dbReference>
<feature type="transmembrane region" description="Helical" evidence="5">
    <location>
        <begin position="119"/>
        <end position="139"/>
    </location>
</feature>
<keyword evidence="3 5" id="KW-0472">Membrane</keyword>
<evidence type="ECO:0000256" key="3">
    <source>
        <dbReference type="ARBA" id="ARBA00023136"/>
    </source>
</evidence>
<dbReference type="EMBL" id="BAAAFZ010000023">
    <property type="protein sequence ID" value="GAA0581572.1"/>
    <property type="molecule type" value="Genomic_DNA"/>
</dbReference>
<proteinExistence type="predicted"/>
<reference evidence="7 8" key="1">
    <citation type="journal article" date="2019" name="Int. J. Syst. Evol. Microbiol.">
        <title>The Global Catalogue of Microorganisms (GCM) 10K type strain sequencing project: providing services to taxonomists for standard genome sequencing and annotation.</title>
        <authorList>
            <consortium name="The Broad Institute Genomics Platform"/>
            <consortium name="The Broad Institute Genome Sequencing Center for Infectious Disease"/>
            <person name="Wu L."/>
            <person name="Ma J."/>
        </authorList>
    </citation>
    <scope>NUCLEOTIDE SEQUENCE [LARGE SCALE GENOMIC DNA]</scope>
    <source>
        <strain evidence="7 8">JCM 9933</strain>
    </source>
</reference>
<feature type="transmembrane region" description="Helical" evidence="5">
    <location>
        <begin position="151"/>
        <end position="171"/>
    </location>
</feature>
<evidence type="ECO:0000256" key="4">
    <source>
        <dbReference type="SAM" id="MobiDB-lite"/>
    </source>
</evidence>
<feature type="transmembrane region" description="Helical" evidence="5">
    <location>
        <begin position="426"/>
        <end position="446"/>
    </location>
</feature>
<dbReference type="InterPro" id="IPR010645">
    <property type="entry name" value="MFS_4"/>
</dbReference>
<evidence type="ECO:0000259" key="6">
    <source>
        <dbReference type="PROSITE" id="PS50850"/>
    </source>
</evidence>
<name>A0ABN1F3Q3_9PROT</name>
<dbReference type="InterPro" id="IPR020846">
    <property type="entry name" value="MFS_dom"/>
</dbReference>
<dbReference type="Proteomes" id="UP001501588">
    <property type="component" value="Unassembled WGS sequence"/>
</dbReference>
<sequence length="458" mass="44482">MHGRLTPSGGPERPVALATSGISGEGGGTAGAAARAASAAVRRRPAKTERLGRVFPGLRPAPEDPNLAGMGSPAAASLLRPALAGAAATCAGNGLARFAYVPLFPAMVVAGWVDGGGAGLLGAAALAGYLAGVLGAGRVARAAGVAGTLDLGMALVALSLAACAWNGGFWWLMGWRFAAGVAGGFLMALAGPAVQASVPPARRGTAGGVVISGVGTGIAAGALLVPALLPAGLPATWLGLGAAVLLLWLFARPRWPDPPSPAGDAASGATPKAPLLVLCYGLHGAGMVPPMVYLADLAARGRGLGVEWGALAWLLFGLGGVAGGVLSGRVVDRFGGLPTLRVWLGVQAAALALSLPPAAALVPPAALLAGFAAVGVTAVTLTVTREAAPARPAVLWVRCTAAFAVAQAAVGFALAALFAATGESHAAVFGAGLAFSVAALAPALSLRSVAATGASVRA</sequence>
<comment type="caution">
    <text evidence="7">The sequence shown here is derived from an EMBL/GenBank/DDBJ whole genome shotgun (WGS) entry which is preliminary data.</text>
</comment>
<feature type="transmembrane region" description="Helical" evidence="5">
    <location>
        <begin position="273"/>
        <end position="295"/>
    </location>
</feature>
<dbReference type="PROSITE" id="PS50850">
    <property type="entry name" value="MFS"/>
    <property type="match status" value="1"/>
</dbReference>
<dbReference type="PANTHER" id="PTHR23537">
    <property type="match status" value="1"/>
</dbReference>
<feature type="transmembrane region" description="Helical" evidence="5">
    <location>
        <begin position="340"/>
        <end position="359"/>
    </location>
</feature>
<keyword evidence="1 5" id="KW-0812">Transmembrane</keyword>
<dbReference type="InterPro" id="IPR036259">
    <property type="entry name" value="MFS_trans_sf"/>
</dbReference>
<evidence type="ECO:0000313" key="8">
    <source>
        <dbReference type="Proteomes" id="UP001501588"/>
    </source>
</evidence>
<feature type="compositionally biased region" description="Low complexity" evidence="4">
    <location>
        <begin position="31"/>
        <end position="40"/>
    </location>
</feature>
<feature type="transmembrane region" description="Helical" evidence="5">
    <location>
        <begin position="206"/>
        <end position="229"/>
    </location>
</feature>
<feature type="transmembrane region" description="Helical" evidence="5">
    <location>
        <begin position="177"/>
        <end position="194"/>
    </location>
</feature>
<keyword evidence="2 5" id="KW-1133">Transmembrane helix</keyword>
<feature type="transmembrane region" description="Helical" evidence="5">
    <location>
        <begin position="365"/>
        <end position="383"/>
    </location>
</feature>